<feature type="binding site" evidence="15">
    <location>
        <position position="307"/>
    </location>
    <ligand>
        <name>NADP(+)</name>
        <dbReference type="ChEBI" id="CHEBI:58349"/>
    </ligand>
</feature>
<evidence type="ECO:0000256" key="2">
    <source>
        <dbReference type="ARBA" id="ARBA00005076"/>
    </source>
</evidence>
<feature type="active site" description="Acyl-thioester intermediate" evidence="15">
    <location>
        <position position="126"/>
    </location>
</feature>
<dbReference type="HAMAP" id="MF_02121">
    <property type="entry name" value="ASADH"/>
    <property type="match status" value="1"/>
</dbReference>
<dbReference type="InterPro" id="IPR005986">
    <property type="entry name" value="Asp_semialdehyde_DH_beta"/>
</dbReference>
<dbReference type="Pfam" id="PF01118">
    <property type="entry name" value="Semialdhyde_dh"/>
    <property type="match status" value="1"/>
</dbReference>
<feature type="binding site" evidence="15">
    <location>
        <position position="227"/>
    </location>
    <ligand>
        <name>substrate</name>
    </ligand>
</feature>
<reference evidence="17" key="1">
    <citation type="submission" date="2022-12" db="EMBL/GenBank/DDBJ databases">
        <title>Peptostreptococcus.</title>
        <authorList>
            <person name="Lee S.H."/>
        </authorList>
    </citation>
    <scope>NUCLEOTIDE SEQUENCE</scope>
    <source>
        <strain evidence="17">CBA3647</strain>
    </source>
</reference>
<keyword evidence="10 15" id="KW-0220">Diaminopimelate biosynthesis</keyword>
<dbReference type="Pfam" id="PF02774">
    <property type="entry name" value="Semialdhyde_dhC"/>
    <property type="match status" value="1"/>
</dbReference>
<dbReference type="NCBIfam" id="TIGR01296">
    <property type="entry name" value="asd_B"/>
    <property type="match status" value="1"/>
</dbReference>
<dbReference type="EC" id="1.2.1.11" evidence="6 15"/>
<dbReference type="CDD" id="cd02316">
    <property type="entry name" value="VcASADH2_like_N"/>
    <property type="match status" value="1"/>
</dbReference>
<comment type="function">
    <text evidence="15">Catalyzes the NADPH-dependent formation of L-aspartate-semialdehyde (L-ASA) by the reductive dephosphorylation of L-aspartyl-4-phosphate.</text>
</comment>
<dbReference type="Proteomes" id="UP001164187">
    <property type="component" value="Chromosome"/>
</dbReference>
<keyword evidence="11 15" id="KW-0560">Oxidoreductase</keyword>
<dbReference type="RefSeq" id="WP_269311397.1">
    <property type="nucleotide sequence ID" value="NZ_CP114052.1"/>
</dbReference>
<dbReference type="PANTHER" id="PTHR46278:SF2">
    <property type="entry name" value="ASPARTATE-SEMIALDEHYDE DEHYDROGENASE"/>
    <property type="match status" value="1"/>
</dbReference>
<evidence type="ECO:0000256" key="4">
    <source>
        <dbReference type="ARBA" id="ARBA00010584"/>
    </source>
</evidence>
<evidence type="ECO:0000313" key="18">
    <source>
        <dbReference type="Proteomes" id="UP001164187"/>
    </source>
</evidence>
<keyword evidence="18" id="KW-1185">Reference proteome</keyword>
<dbReference type="Gene3D" id="3.40.50.720">
    <property type="entry name" value="NAD(P)-binding Rossmann-like Domain"/>
    <property type="match status" value="1"/>
</dbReference>
<keyword evidence="13 15" id="KW-0486">Methionine biosynthesis</keyword>
<keyword evidence="12 15" id="KW-0457">Lysine biosynthesis</keyword>
<name>A0ABY7JRU0_9FIRM</name>
<feature type="binding site" evidence="15">
    <location>
        <position position="153"/>
    </location>
    <ligand>
        <name>substrate</name>
    </ligand>
</feature>
<feature type="binding site" evidence="15">
    <location>
        <begin position="10"/>
        <end position="13"/>
    </location>
    <ligand>
        <name>NADP(+)</name>
        <dbReference type="ChEBI" id="CHEBI:58349"/>
    </ligand>
</feature>
<dbReference type="InterPro" id="IPR036291">
    <property type="entry name" value="NAD(P)-bd_dom_sf"/>
</dbReference>
<dbReference type="SMART" id="SM00859">
    <property type="entry name" value="Semialdhyde_dh"/>
    <property type="match status" value="1"/>
</dbReference>
<evidence type="ECO:0000256" key="15">
    <source>
        <dbReference type="HAMAP-Rule" id="MF_02121"/>
    </source>
</evidence>
<evidence type="ECO:0000256" key="8">
    <source>
        <dbReference type="ARBA" id="ARBA00022697"/>
    </source>
</evidence>
<dbReference type="InterPro" id="IPR000534">
    <property type="entry name" value="Semialdehyde_DH_NAD-bd"/>
</dbReference>
<evidence type="ECO:0000256" key="14">
    <source>
        <dbReference type="ARBA" id="ARBA00047891"/>
    </source>
</evidence>
<keyword evidence="8 15" id="KW-0791">Threonine biosynthesis</keyword>
<keyword evidence="9 15" id="KW-0521">NADP</keyword>
<evidence type="ECO:0000259" key="16">
    <source>
        <dbReference type="SMART" id="SM00859"/>
    </source>
</evidence>
<dbReference type="NCBIfam" id="NF011456">
    <property type="entry name" value="PRK14874.1"/>
    <property type="match status" value="1"/>
</dbReference>
<protein>
    <recommendedName>
        <fullName evidence="6 15">Aspartate-semialdehyde dehydrogenase</fullName>
        <shortName evidence="15">ASA dehydrogenase</shortName>
        <shortName evidence="15">ASADH</shortName>
        <ecNumber evidence="6 15">1.2.1.11</ecNumber>
    </recommendedName>
    <alternativeName>
        <fullName evidence="15">Aspartate-beta-semialdehyde dehydrogenase</fullName>
    </alternativeName>
</protein>
<evidence type="ECO:0000256" key="11">
    <source>
        <dbReference type="ARBA" id="ARBA00023002"/>
    </source>
</evidence>
<feature type="binding site" evidence="15">
    <location>
        <position position="99"/>
    </location>
    <ligand>
        <name>phosphate</name>
        <dbReference type="ChEBI" id="CHEBI:43474"/>
    </ligand>
</feature>
<organism evidence="17 18">
    <name type="scientific">Peptostreptococcus equinus</name>
    <dbReference type="NCBI Taxonomy" id="3003601"/>
    <lineage>
        <taxon>Bacteria</taxon>
        <taxon>Bacillati</taxon>
        <taxon>Bacillota</taxon>
        <taxon>Clostridia</taxon>
        <taxon>Peptostreptococcales</taxon>
        <taxon>Peptostreptococcaceae</taxon>
        <taxon>Peptostreptococcus</taxon>
    </lineage>
</organism>
<evidence type="ECO:0000256" key="7">
    <source>
        <dbReference type="ARBA" id="ARBA00022605"/>
    </source>
</evidence>
<dbReference type="EMBL" id="CP114052">
    <property type="protein sequence ID" value="WAW14700.1"/>
    <property type="molecule type" value="Genomic_DNA"/>
</dbReference>
<feature type="binding site" evidence="15">
    <location>
        <begin position="156"/>
        <end position="157"/>
    </location>
    <ligand>
        <name>NADP(+)</name>
        <dbReference type="ChEBI" id="CHEBI:58349"/>
    </ligand>
</feature>
<evidence type="ECO:0000313" key="17">
    <source>
        <dbReference type="EMBL" id="WAW14700.1"/>
    </source>
</evidence>
<feature type="binding site" evidence="15">
    <location>
        <begin position="38"/>
        <end position="39"/>
    </location>
    <ligand>
        <name>NADP(+)</name>
        <dbReference type="ChEBI" id="CHEBI:58349"/>
    </ligand>
</feature>
<dbReference type="InterPro" id="IPR012080">
    <property type="entry name" value="Asp_semialdehyde_DH"/>
</dbReference>
<evidence type="ECO:0000256" key="13">
    <source>
        <dbReference type="ARBA" id="ARBA00023167"/>
    </source>
</evidence>
<keyword evidence="7 15" id="KW-0028">Amino-acid biosynthesis</keyword>
<dbReference type="SUPFAM" id="SSF55347">
    <property type="entry name" value="Glyceraldehyde-3-phosphate dehydrogenase-like, C-terminal domain"/>
    <property type="match status" value="1"/>
</dbReference>
<dbReference type="CDD" id="cd18131">
    <property type="entry name" value="ASADH_C_bac_euk_like"/>
    <property type="match status" value="1"/>
</dbReference>
<comment type="subunit">
    <text evidence="5 15">Homodimer.</text>
</comment>
<comment type="pathway">
    <text evidence="2 15">Amino-acid biosynthesis; L-lysine biosynthesis via DAP pathway; (S)-tetrahydrodipicolinate from L-aspartate: step 2/4.</text>
</comment>
<dbReference type="SUPFAM" id="SSF51735">
    <property type="entry name" value="NAD(P)-binding Rossmann-fold domains"/>
    <property type="match status" value="1"/>
</dbReference>
<evidence type="ECO:0000256" key="1">
    <source>
        <dbReference type="ARBA" id="ARBA00005021"/>
    </source>
</evidence>
<evidence type="ECO:0000256" key="10">
    <source>
        <dbReference type="ARBA" id="ARBA00022915"/>
    </source>
</evidence>
<evidence type="ECO:0000256" key="5">
    <source>
        <dbReference type="ARBA" id="ARBA00011738"/>
    </source>
</evidence>
<evidence type="ECO:0000256" key="9">
    <source>
        <dbReference type="ARBA" id="ARBA00022857"/>
    </source>
</evidence>
<feature type="domain" description="Semialdehyde dehydrogenase NAD-binding" evidence="16">
    <location>
        <begin position="3"/>
        <end position="119"/>
    </location>
</feature>
<gene>
    <name evidence="15" type="primary">asd</name>
    <name evidence="17" type="ORF">O0R46_08960</name>
</gene>
<dbReference type="Gene3D" id="3.30.360.10">
    <property type="entry name" value="Dihydrodipicolinate Reductase, domain 2"/>
    <property type="match status" value="1"/>
</dbReference>
<dbReference type="GO" id="GO:0004073">
    <property type="term" value="F:aspartate-semialdehyde dehydrogenase activity"/>
    <property type="evidence" value="ECO:0007669"/>
    <property type="project" value="UniProtKB-EC"/>
</dbReference>
<dbReference type="InterPro" id="IPR012280">
    <property type="entry name" value="Semialdhyde_DH_dimer_dom"/>
</dbReference>
<accession>A0ABY7JRU0</accession>
<comment type="pathway">
    <text evidence="1 15">Amino-acid biosynthesis; L-methionine biosynthesis via de novo pathway; L-homoserine from L-aspartate: step 2/3.</text>
</comment>
<comment type="caution">
    <text evidence="15">Lacks conserved residue(s) required for the propagation of feature annotation.</text>
</comment>
<dbReference type="PIRSF" id="PIRSF000148">
    <property type="entry name" value="ASA_dh"/>
    <property type="match status" value="1"/>
</dbReference>
<comment type="pathway">
    <text evidence="3 15">Amino-acid biosynthesis; L-threonine biosynthesis; L-threonine from L-aspartate: step 2/5.</text>
</comment>
<proteinExistence type="inferred from homology"/>
<evidence type="ECO:0000256" key="12">
    <source>
        <dbReference type="ARBA" id="ARBA00023154"/>
    </source>
</evidence>
<evidence type="ECO:0000256" key="3">
    <source>
        <dbReference type="ARBA" id="ARBA00005097"/>
    </source>
</evidence>
<feature type="active site" description="Proton acceptor" evidence="15">
    <location>
        <position position="234"/>
    </location>
</feature>
<evidence type="ECO:0000256" key="6">
    <source>
        <dbReference type="ARBA" id="ARBA00013120"/>
    </source>
</evidence>
<dbReference type="PANTHER" id="PTHR46278">
    <property type="entry name" value="DEHYDROGENASE, PUTATIVE-RELATED"/>
    <property type="match status" value="1"/>
</dbReference>
<comment type="catalytic activity">
    <reaction evidence="14 15">
        <text>L-aspartate 4-semialdehyde + phosphate + NADP(+) = 4-phospho-L-aspartate + NADPH + H(+)</text>
        <dbReference type="Rhea" id="RHEA:24284"/>
        <dbReference type="ChEBI" id="CHEBI:15378"/>
        <dbReference type="ChEBI" id="CHEBI:43474"/>
        <dbReference type="ChEBI" id="CHEBI:57535"/>
        <dbReference type="ChEBI" id="CHEBI:57783"/>
        <dbReference type="ChEBI" id="CHEBI:58349"/>
        <dbReference type="ChEBI" id="CHEBI:537519"/>
        <dbReference type="EC" id="1.2.1.11"/>
    </reaction>
</comment>
<comment type="similarity">
    <text evidence="4 15">Belongs to the aspartate-semialdehyde dehydrogenase family.</text>
</comment>
<sequence>MANFAIVGATGVVGTKMIERLEESNLQVDNIYLMASSKSAGKILKFRGKQVIVEELNEHSFDKDIDYALFSAGGSTSKKFAPIAEKHGVIVIDNSSAWRMDPQIDLVVPECNKPMLNRKIIANPNCSTIQSVVPLKPIHETFGLKRITYTTYQAVSGSGIGGINDLKNGQEGIEPQKYPHPIYNNVLPHIDDFLENGYTKEEMKMINETKKILSLDDNVQITATCVRVPVFNSHSVEIDISLEKPASVDGIRQILENAPGVVLIDKPQNNQYPMPLNATGQDKVLVGRIRKDISQENSFHIWCVADNIRKGAASNAVQIAEMLENK</sequence>